<evidence type="ECO:0000313" key="7">
    <source>
        <dbReference type="EMBL" id="RAM03910.1"/>
    </source>
</evidence>
<sequence length="121" mass="13867">MPWINKESCTGCGICVDECPAGAICMENDIAFINDDECIRCGICHDVCPEDAARHDGERIPEDVQSNLAYAKKLLAHEYYANDNTKQKQLIERLKRFYTKHKKVAEKTIEQLEVLKNTEYL</sequence>
<dbReference type="InterPro" id="IPR050157">
    <property type="entry name" value="PSI_iron-sulfur_center"/>
</dbReference>
<feature type="domain" description="4Fe-4S ferredoxin-type" evidence="5">
    <location>
        <begin position="31"/>
        <end position="58"/>
    </location>
</feature>
<dbReference type="Proteomes" id="UP000248798">
    <property type="component" value="Unassembled WGS sequence"/>
</dbReference>
<reference evidence="7 8" key="1">
    <citation type="submission" date="2018-06" db="EMBL/GenBank/DDBJ databases">
        <title>Complete Genome Sequence of Desulfobacter hydrogenophilus (DSM3380).</title>
        <authorList>
            <person name="Marietou A."/>
            <person name="Schreiber L."/>
            <person name="Marshall I."/>
            <person name="Jorgensen B."/>
        </authorList>
    </citation>
    <scope>NUCLEOTIDE SEQUENCE [LARGE SCALE GENOMIC DNA]</scope>
    <source>
        <strain evidence="7 8">DSM 3380</strain>
    </source>
</reference>
<dbReference type="Gene3D" id="3.30.70.20">
    <property type="match status" value="2"/>
</dbReference>
<evidence type="ECO:0000256" key="3">
    <source>
        <dbReference type="ARBA" id="ARBA00023004"/>
    </source>
</evidence>
<dbReference type="PANTHER" id="PTHR24960:SF79">
    <property type="entry name" value="PHOTOSYSTEM I IRON-SULFUR CENTER"/>
    <property type="match status" value="1"/>
</dbReference>
<keyword evidence="4" id="KW-0411">Iron-sulfur</keyword>
<evidence type="ECO:0000313" key="6">
    <source>
        <dbReference type="EMBL" id="QBH12927.1"/>
    </source>
</evidence>
<dbReference type="SUPFAM" id="SSF54862">
    <property type="entry name" value="4Fe-4S ferredoxins"/>
    <property type="match status" value="1"/>
</dbReference>
<accession>A0A328FJC9</accession>
<dbReference type="RefSeq" id="WP_111952551.1">
    <property type="nucleotide sequence ID" value="NZ_CP036313.1"/>
</dbReference>
<dbReference type="EMBL" id="CP036313">
    <property type="protein sequence ID" value="QBH12927.1"/>
    <property type="molecule type" value="Genomic_DNA"/>
</dbReference>
<proteinExistence type="predicted"/>
<evidence type="ECO:0000256" key="2">
    <source>
        <dbReference type="ARBA" id="ARBA00022723"/>
    </source>
</evidence>
<keyword evidence="1" id="KW-0004">4Fe-4S</keyword>
<dbReference type="Pfam" id="PF13237">
    <property type="entry name" value="Fer4_10"/>
    <property type="match status" value="1"/>
</dbReference>
<organism evidence="7 8">
    <name type="scientific">Desulfobacter hydrogenophilus</name>
    <dbReference type="NCBI Taxonomy" id="2291"/>
    <lineage>
        <taxon>Bacteria</taxon>
        <taxon>Pseudomonadati</taxon>
        <taxon>Thermodesulfobacteriota</taxon>
        <taxon>Desulfobacteria</taxon>
        <taxon>Desulfobacterales</taxon>
        <taxon>Desulfobacteraceae</taxon>
        <taxon>Desulfobacter</taxon>
    </lineage>
</organism>
<evidence type="ECO:0000313" key="9">
    <source>
        <dbReference type="Proteomes" id="UP000293902"/>
    </source>
</evidence>
<gene>
    <name evidence="7" type="ORF">DO021_00355</name>
    <name evidence="6" type="ORF">EYB58_08370</name>
</gene>
<keyword evidence="3" id="KW-0408">Iron</keyword>
<keyword evidence="2" id="KW-0479">Metal-binding</keyword>
<evidence type="ECO:0000256" key="1">
    <source>
        <dbReference type="ARBA" id="ARBA00022485"/>
    </source>
</evidence>
<dbReference type="PANTHER" id="PTHR24960">
    <property type="entry name" value="PHOTOSYSTEM I IRON-SULFUR CENTER-RELATED"/>
    <property type="match status" value="1"/>
</dbReference>
<name>A0A328FJC9_9BACT</name>
<dbReference type="InterPro" id="IPR017896">
    <property type="entry name" value="4Fe4S_Fe-S-bd"/>
</dbReference>
<dbReference type="GO" id="GO:0046872">
    <property type="term" value="F:metal ion binding"/>
    <property type="evidence" value="ECO:0007669"/>
    <property type="project" value="UniProtKB-KW"/>
</dbReference>
<keyword evidence="9" id="KW-1185">Reference proteome</keyword>
<protein>
    <submittedName>
        <fullName evidence="6">4Fe-4S dicluster domain-containing protein</fullName>
    </submittedName>
    <submittedName>
        <fullName evidence="7">Ferredoxin</fullName>
    </submittedName>
</protein>
<dbReference type="EMBL" id="QLNI01000001">
    <property type="protein sequence ID" value="RAM03910.1"/>
    <property type="molecule type" value="Genomic_DNA"/>
</dbReference>
<dbReference type="PROSITE" id="PS00198">
    <property type="entry name" value="4FE4S_FER_1"/>
    <property type="match status" value="2"/>
</dbReference>
<dbReference type="Proteomes" id="UP000293902">
    <property type="component" value="Chromosome"/>
</dbReference>
<dbReference type="AlphaFoldDB" id="A0A328FJC9"/>
<dbReference type="GO" id="GO:0051539">
    <property type="term" value="F:4 iron, 4 sulfur cluster binding"/>
    <property type="evidence" value="ECO:0007669"/>
    <property type="project" value="UniProtKB-KW"/>
</dbReference>
<evidence type="ECO:0000256" key="4">
    <source>
        <dbReference type="ARBA" id="ARBA00023014"/>
    </source>
</evidence>
<feature type="domain" description="4Fe-4S ferredoxin-type" evidence="5">
    <location>
        <begin position="1"/>
        <end position="29"/>
    </location>
</feature>
<evidence type="ECO:0000259" key="5">
    <source>
        <dbReference type="PROSITE" id="PS51379"/>
    </source>
</evidence>
<reference evidence="6 9" key="2">
    <citation type="submission" date="2019-02" db="EMBL/GenBank/DDBJ databases">
        <title>Complete genome sequence of Desulfobacter hydrogenophilus AcRS1.</title>
        <authorList>
            <person name="Marietou A."/>
            <person name="Lund M.B."/>
            <person name="Marshall I.P.G."/>
            <person name="Schreiber L."/>
            <person name="Jorgensen B."/>
        </authorList>
    </citation>
    <scope>NUCLEOTIDE SEQUENCE [LARGE SCALE GENOMIC DNA]</scope>
    <source>
        <strain evidence="6 9">AcRS1</strain>
    </source>
</reference>
<evidence type="ECO:0000313" key="8">
    <source>
        <dbReference type="Proteomes" id="UP000248798"/>
    </source>
</evidence>
<dbReference type="PROSITE" id="PS51379">
    <property type="entry name" value="4FE4S_FER_2"/>
    <property type="match status" value="2"/>
</dbReference>
<dbReference type="OrthoDB" id="9803397at2"/>
<dbReference type="InterPro" id="IPR017900">
    <property type="entry name" value="4Fe4S_Fe_S_CS"/>
</dbReference>